<dbReference type="InterPro" id="IPR036388">
    <property type="entry name" value="WH-like_DNA-bd_sf"/>
</dbReference>
<dbReference type="GO" id="GO:0003700">
    <property type="term" value="F:DNA-binding transcription factor activity"/>
    <property type="evidence" value="ECO:0007669"/>
    <property type="project" value="InterPro"/>
</dbReference>
<dbReference type="CDD" id="cd08432">
    <property type="entry name" value="PBP2_GcdR_TrpI_HvrB_AmpR_like"/>
    <property type="match status" value="1"/>
</dbReference>
<dbReference type="Gene3D" id="3.40.190.10">
    <property type="entry name" value="Periplasmic binding protein-like II"/>
    <property type="match status" value="2"/>
</dbReference>
<dbReference type="SUPFAM" id="SSF53850">
    <property type="entry name" value="Periplasmic binding protein-like II"/>
    <property type="match status" value="1"/>
</dbReference>
<evidence type="ECO:0000313" key="7">
    <source>
        <dbReference type="Proteomes" id="UP000672602"/>
    </source>
</evidence>
<dbReference type="PROSITE" id="PS50931">
    <property type="entry name" value="HTH_LYSR"/>
    <property type="match status" value="1"/>
</dbReference>
<evidence type="ECO:0000313" key="6">
    <source>
        <dbReference type="EMBL" id="MBP5859089.1"/>
    </source>
</evidence>
<dbReference type="EMBL" id="JAGMWN010000014">
    <property type="protein sequence ID" value="MBP5859089.1"/>
    <property type="molecule type" value="Genomic_DNA"/>
</dbReference>
<dbReference type="PANTHER" id="PTHR30537">
    <property type="entry name" value="HTH-TYPE TRANSCRIPTIONAL REGULATOR"/>
    <property type="match status" value="1"/>
</dbReference>
<name>A0A8J7S916_9PROT</name>
<accession>A0A8J7S916</accession>
<keyword evidence="4" id="KW-0804">Transcription</keyword>
<keyword evidence="3" id="KW-0238">DNA-binding</keyword>
<organism evidence="6 7">
    <name type="scientific">Marivibrio halodurans</name>
    <dbReference type="NCBI Taxonomy" id="2039722"/>
    <lineage>
        <taxon>Bacteria</taxon>
        <taxon>Pseudomonadati</taxon>
        <taxon>Pseudomonadota</taxon>
        <taxon>Alphaproteobacteria</taxon>
        <taxon>Rhodospirillales</taxon>
        <taxon>Rhodospirillaceae</taxon>
        <taxon>Marivibrio</taxon>
    </lineage>
</organism>
<dbReference type="InterPro" id="IPR000847">
    <property type="entry name" value="LysR_HTH_N"/>
</dbReference>
<dbReference type="PANTHER" id="PTHR30537:SF26">
    <property type="entry name" value="GLYCINE CLEAVAGE SYSTEM TRANSCRIPTIONAL ACTIVATOR"/>
    <property type="match status" value="1"/>
</dbReference>
<dbReference type="Pfam" id="PF00126">
    <property type="entry name" value="HTH_1"/>
    <property type="match status" value="1"/>
</dbReference>
<dbReference type="Gene3D" id="1.10.10.10">
    <property type="entry name" value="Winged helix-like DNA-binding domain superfamily/Winged helix DNA-binding domain"/>
    <property type="match status" value="1"/>
</dbReference>
<sequence length="314" mass="35096">MAIRLPPLKPLRAFEAAARHLSFTLAAEELNVTQAAVSHQIKALEDALGAPLFRRMNRALRLTEEGETFIVPVRHALDTIANAAERVRKPQKAGPLTVSCLPSFASTWLVPRLSRFRQRAPEIDIRLSADYDLADFDHDDIDVAIRWGAGDYPGLIAVRFMTEELFPVCAPVLATEGPHPLKEPADLKYHTLLHDDVLTDWRVWLLAAGVKDVDPDRGPSFNYSDLVLQAAIDGQGVALGRSSLAHDALARGRLVRPFDFALPGDYAYYFVCPEYAADRPRVAAFRDWLIEEAERDRHEEEEIATLRAQETTVP</sequence>
<evidence type="ECO:0000256" key="4">
    <source>
        <dbReference type="ARBA" id="ARBA00023163"/>
    </source>
</evidence>
<dbReference type="PRINTS" id="PR00039">
    <property type="entry name" value="HTHLYSR"/>
</dbReference>
<dbReference type="RefSeq" id="WP_210683687.1">
    <property type="nucleotide sequence ID" value="NZ_JAGMWN010000014.1"/>
</dbReference>
<dbReference type="InterPro" id="IPR058163">
    <property type="entry name" value="LysR-type_TF_proteobact-type"/>
</dbReference>
<evidence type="ECO:0000256" key="3">
    <source>
        <dbReference type="ARBA" id="ARBA00023125"/>
    </source>
</evidence>
<reference evidence="6" key="1">
    <citation type="submission" date="2021-04" db="EMBL/GenBank/DDBJ databases">
        <authorList>
            <person name="Zhang D.-C."/>
        </authorList>
    </citation>
    <scope>NUCLEOTIDE SEQUENCE</scope>
    <source>
        <strain evidence="6">CGMCC 1.15697</strain>
    </source>
</reference>
<dbReference type="FunFam" id="3.40.190.10:FF:000017">
    <property type="entry name" value="Glycine cleavage system transcriptional activator"/>
    <property type="match status" value="1"/>
</dbReference>
<dbReference type="NCBIfam" id="NF008352">
    <property type="entry name" value="PRK11139.1"/>
    <property type="match status" value="1"/>
</dbReference>
<keyword evidence="2" id="KW-0805">Transcription regulation</keyword>
<feature type="domain" description="HTH lysR-type" evidence="5">
    <location>
        <begin position="6"/>
        <end position="63"/>
    </location>
</feature>
<dbReference type="AlphaFoldDB" id="A0A8J7S916"/>
<comment type="caution">
    <text evidence="6">The sequence shown here is derived from an EMBL/GenBank/DDBJ whole genome shotgun (WGS) entry which is preliminary data.</text>
</comment>
<proteinExistence type="inferred from homology"/>
<dbReference type="InterPro" id="IPR036390">
    <property type="entry name" value="WH_DNA-bd_sf"/>
</dbReference>
<evidence type="ECO:0000259" key="5">
    <source>
        <dbReference type="PROSITE" id="PS50931"/>
    </source>
</evidence>
<dbReference type="GO" id="GO:0043565">
    <property type="term" value="F:sequence-specific DNA binding"/>
    <property type="evidence" value="ECO:0007669"/>
    <property type="project" value="TreeGrafter"/>
</dbReference>
<dbReference type="GO" id="GO:0006351">
    <property type="term" value="P:DNA-templated transcription"/>
    <property type="evidence" value="ECO:0007669"/>
    <property type="project" value="TreeGrafter"/>
</dbReference>
<evidence type="ECO:0000256" key="1">
    <source>
        <dbReference type="ARBA" id="ARBA00009437"/>
    </source>
</evidence>
<dbReference type="SUPFAM" id="SSF46785">
    <property type="entry name" value="Winged helix' DNA-binding domain"/>
    <property type="match status" value="1"/>
</dbReference>
<dbReference type="Pfam" id="PF03466">
    <property type="entry name" value="LysR_substrate"/>
    <property type="match status" value="1"/>
</dbReference>
<dbReference type="FunFam" id="1.10.10.10:FF:000038">
    <property type="entry name" value="Glycine cleavage system transcriptional activator"/>
    <property type="match status" value="1"/>
</dbReference>
<gene>
    <name evidence="6" type="ORF">KAJ83_18860</name>
</gene>
<dbReference type="Proteomes" id="UP000672602">
    <property type="component" value="Unassembled WGS sequence"/>
</dbReference>
<dbReference type="InterPro" id="IPR005119">
    <property type="entry name" value="LysR_subst-bd"/>
</dbReference>
<protein>
    <submittedName>
        <fullName evidence="6">Transcriptional regulator GcvA</fullName>
    </submittedName>
</protein>
<keyword evidence="7" id="KW-1185">Reference proteome</keyword>
<comment type="similarity">
    <text evidence="1">Belongs to the LysR transcriptional regulatory family.</text>
</comment>
<evidence type="ECO:0000256" key="2">
    <source>
        <dbReference type="ARBA" id="ARBA00023015"/>
    </source>
</evidence>